<gene>
    <name evidence="1" type="ORF">PVL29_024301</name>
</gene>
<dbReference type="Proteomes" id="UP001168098">
    <property type="component" value="Unassembled WGS sequence"/>
</dbReference>
<comment type="caution">
    <text evidence="1">The sequence shown here is derived from an EMBL/GenBank/DDBJ whole genome shotgun (WGS) entry which is preliminary data.</text>
</comment>
<evidence type="ECO:0000313" key="2">
    <source>
        <dbReference type="Proteomes" id="UP001168098"/>
    </source>
</evidence>
<reference evidence="1 2" key="1">
    <citation type="journal article" date="2023" name="BMC Biotechnol.">
        <title>Vitis rotundifolia cv Carlos genome sequencing.</title>
        <authorList>
            <person name="Huff M."/>
            <person name="Hulse-Kemp A."/>
            <person name="Scheffler B."/>
            <person name="Youngblood R."/>
            <person name="Simpson S."/>
            <person name="Babiker E."/>
            <person name="Staton M."/>
        </authorList>
    </citation>
    <scope>NUCLEOTIDE SEQUENCE [LARGE SCALE GENOMIC DNA]</scope>
    <source>
        <tissue evidence="1">Leaf</tissue>
    </source>
</reference>
<sequence>MEIHVEHRYQRVVGTDTREGAEMLAEDVVSPKVVRAFGVPVQVFHLPLLRQLYVSNVLASLELGSTVFKYVIPRTTSFVEEVVERRVEAMGFGWWWRWKCAQLIERMVLI</sequence>
<protein>
    <submittedName>
        <fullName evidence="1">Uncharacterized protein</fullName>
    </submittedName>
</protein>
<dbReference type="AlphaFoldDB" id="A0AA38YRM4"/>
<organism evidence="1 2">
    <name type="scientific">Vitis rotundifolia</name>
    <name type="common">Muscadine grape</name>
    <dbReference type="NCBI Taxonomy" id="103349"/>
    <lineage>
        <taxon>Eukaryota</taxon>
        <taxon>Viridiplantae</taxon>
        <taxon>Streptophyta</taxon>
        <taxon>Embryophyta</taxon>
        <taxon>Tracheophyta</taxon>
        <taxon>Spermatophyta</taxon>
        <taxon>Magnoliopsida</taxon>
        <taxon>eudicotyledons</taxon>
        <taxon>Gunneridae</taxon>
        <taxon>Pentapetalae</taxon>
        <taxon>rosids</taxon>
        <taxon>Vitales</taxon>
        <taxon>Vitaceae</taxon>
        <taxon>Viteae</taxon>
        <taxon>Vitis</taxon>
    </lineage>
</organism>
<accession>A0AA38YRM4</accession>
<name>A0AA38YRM4_VITRO</name>
<dbReference type="EMBL" id="JARBHA010000018">
    <property type="protein sequence ID" value="KAJ9675283.1"/>
    <property type="molecule type" value="Genomic_DNA"/>
</dbReference>
<evidence type="ECO:0000313" key="1">
    <source>
        <dbReference type="EMBL" id="KAJ9675283.1"/>
    </source>
</evidence>
<keyword evidence="2" id="KW-1185">Reference proteome</keyword>
<proteinExistence type="predicted"/>